<keyword evidence="3" id="KW-1185">Reference proteome</keyword>
<dbReference type="Proteomes" id="UP000594800">
    <property type="component" value="Chromosome"/>
</dbReference>
<feature type="chain" id="PRO_5033027528" evidence="1">
    <location>
        <begin position="22"/>
        <end position="88"/>
    </location>
</feature>
<gene>
    <name evidence="2" type="ORF">I0K15_17630</name>
</gene>
<reference evidence="2 3" key="1">
    <citation type="submission" date="2020-11" db="EMBL/GenBank/DDBJ databases">
        <title>Description of Pontivivens ytuae sp. nov. isolated from deep sea sediment of Mariana Trench.</title>
        <authorList>
            <person name="Wang Z."/>
            <person name="Sun Q.-L."/>
            <person name="Xu X.-D."/>
            <person name="Tang Y.-Z."/>
            <person name="Zhang J."/>
        </authorList>
    </citation>
    <scope>NUCLEOTIDE SEQUENCE [LARGE SCALE GENOMIC DNA]</scope>
    <source>
        <strain evidence="2 3">MT2928</strain>
    </source>
</reference>
<protein>
    <submittedName>
        <fullName evidence="2">Uncharacterized protein</fullName>
    </submittedName>
</protein>
<dbReference type="KEGG" id="poz:I0K15_17630"/>
<keyword evidence="1" id="KW-0732">Signal</keyword>
<evidence type="ECO:0000313" key="2">
    <source>
        <dbReference type="EMBL" id="QPH53579.1"/>
    </source>
</evidence>
<feature type="signal peptide" evidence="1">
    <location>
        <begin position="1"/>
        <end position="21"/>
    </location>
</feature>
<accession>A0A7S9LQR8</accession>
<proteinExistence type="predicted"/>
<dbReference type="EMBL" id="CP064942">
    <property type="protein sequence ID" value="QPH53579.1"/>
    <property type="molecule type" value="Genomic_DNA"/>
</dbReference>
<name>A0A7S9LQR8_9RHOB</name>
<dbReference type="RefSeq" id="WP_196102788.1">
    <property type="nucleotide sequence ID" value="NZ_CP064942.1"/>
</dbReference>
<organism evidence="2 3">
    <name type="scientific">Pontivivens ytuae</name>
    <dbReference type="NCBI Taxonomy" id="2789856"/>
    <lineage>
        <taxon>Bacteria</taxon>
        <taxon>Pseudomonadati</taxon>
        <taxon>Pseudomonadota</taxon>
        <taxon>Alphaproteobacteria</taxon>
        <taxon>Rhodobacterales</taxon>
        <taxon>Paracoccaceae</taxon>
        <taxon>Pontivivens</taxon>
    </lineage>
</organism>
<evidence type="ECO:0000256" key="1">
    <source>
        <dbReference type="SAM" id="SignalP"/>
    </source>
</evidence>
<sequence length="88" mass="9239">MKRSLIALTAAATFASTGVFAEAHTQSAMGVGLTMFEALVQSELDNIGVEADVTTLTLGQLALIRNVLEGDGSTTDKQEEVEAIVNQQ</sequence>
<dbReference type="AlphaFoldDB" id="A0A7S9LQR8"/>
<evidence type="ECO:0000313" key="3">
    <source>
        <dbReference type="Proteomes" id="UP000594800"/>
    </source>
</evidence>